<protein>
    <submittedName>
        <fullName evidence="2">Uncharacterized protein</fullName>
    </submittedName>
</protein>
<comment type="caution">
    <text evidence="2">The sequence shown here is derived from an EMBL/GenBank/DDBJ whole genome shotgun (WGS) entry which is preliminary data.</text>
</comment>
<dbReference type="SUPFAM" id="SSF74653">
    <property type="entry name" value="TolA/TonB C-terminal domain"/>
    <property type="match status" value="1"/>
</dbReference>
<dbReference type="AlphaFoldDB" id="A0A3P3EP71"/>
<feature type="region of interest" description="Disordered" evidence="1">
    <location>
        <begin position="91"/>
        <end position="111"/>
    </location>
</feature>
<evidence type="ECO:0000256" key="1">
    <source>
        <dbReference type="SAM" id="MobiDB-lite"/>
    </source>
</evidence>
<sequence length="217" mass="22887">MKAVLARHAPGQTRMRYVLFVSAALSLALHAAVLSSRVSPVASKGAVSDAVQSAASTTIRVRTVLLLPPSPPLPIRESLQVNEAIHAPDRAPLSASGQEPSTEAPPAAPPLSVPAEIDSGIYMPRSQLSTPPVAKTAIVLEPPPGELAAGRLVGILLLFIDERGHVQRVDAEESTLPSAFEQAAREAFMAAEFSPGEVDGHAVRSKQRVEVIFDYTP</sequence>
<dbReference type="Gene3D" id="3.30.1150.10">
    <property type="match status" value="1"/>
</dbReference>
<organism evidence="2 3">
    <name type="scientific">Variovorax beijingensis</name>
    <dbReference type="NCBI Taxonomy" id="2496117"/>
    <lineage>
        <taxon>Bacteria</taxon>
        <taxon>Pseudomonadati</taxon>
        <taxon>Pseudomonadota</taxon>
        <taxon>Betaproteobacteria</taxon>
        <taxon>Burkholderiales</taxon>
        <taxon>Comamonadaceae</taxon>
        <taxon>Variovorax</taxon>
    </lineage>
</organism>
<reference evidence="2 3" key="1">
    <citation type="submission" date="2018-11" db="EMBL/GenBank/DDBJ databases">
        <title>The genome of Variovorax sp T529.</title>
        <authorList>
            <person name="Gao J."/>
        </authorList>
    </citation>
    <scope>NUCLEOTIDE SEQUENCE [LARGE SCALE GENOMIC DNA]</scope>
    <source>
        <strain evidence="2 3">T529</strain>
    </source>
</reference>
<evidence type="ECO:0000313" key="2">
    <source>
        <dbReference type="EMBL" id="RRH88047.1"/>
    </source>
</evidence>
<dbReference type="EMBL" id="RQXU01000007">
    <property type="protein sequence ID" value="RRH88047.1"/>
    <property type="molecule type" value="Genomic_DNA"/>
</dbReference>
<accession>A0A3P3EP71</accession>
<dbReference type="Proteomes" id="UP000271590">
    <property type="component" value="Unassembled WGS sequence"/>
</dbReference>
<name>A0A3P3EP71_9BURK</name>
<evidence type="ECO:0000313" key="3">
    <source>
        <dbReference type="Proteomes" id="UP000271590"/>
    </source>
</evidence>
<proteinExistence type="predicted"/>
<gene>
    <name evidence="2" type="ORF">EH244_14860</name>
</gene>